<dbReference type="EMBL" id="KN833710">
    <property type="protein sequence ID" value="KIK25131.1"/>
    <property type="molecule type" value="Genomic_DNA"/>
</dbReference>
<evidence type="ECO:0000313" key="1">
    <source>
        <dbReference type="EMBL" id="KIK25131.1"/>
    </source>
</evidence>
<dbReference type="HOGENOM" id="CLU_2134528_0_0_1"/>
<proteinExistence type="predicted"/>
<keyword evidence="2" id="KW-1185">Reference proteome</keyword>
<sequence>MRSLRRVKIIPNSWHRLMMFICDSVRVTTLHRKESEARHHEIFTKRSTQNRRARISHIGDQPTSFPVGRRGTHLHCPLDRNSRYSDLRVSEENMADRELGNLSMTGPVLLPIL</sequence>
<reference evidence="2" key="2">
    <citation type="submission" date="2015-01" db="EMBL/GenBank/DDBJ databases">
        <title>Evolutionary Origins and Diversification of the Mycorrhizal Mutualists.</title>
        <authorList>
            <consortium name="DOE Joint Genome Institute"/>
            <consortium name="Mycorrhizal Genomics Consortium"/>
            <person name="Kohler A."/>
            <person name="Kuo A."/>
            <person name="Nagy L.G."/>
            <person name="Floudas D."/>
            <person name="Copeland A."/>
            <person name="Barry K.W."/>
            <person name="Cichocki N."/>
            <person name="Veneault-Fourrey C."/>
            <person name="LaButti K."/>
            <person name="Lindquist E.A."/>
            <person name="Lipzen A."/>
            <person name="Lundell T."/>
            <person name="Morin E."/>
            <person name="Murat C."/>
            <person name="Riley R."/>
            <person name="Ohm R."/>
            <person name="Sun H."/>
            <person name="Tunlid A."/>
            <person name="Henrissat B."/>
            <person name="Grigoriev I.V."/>
            <person name="Hibbett D.S."/>
            <person name="Martin F."/>
        </authorList>
    </citation>
    <scope>NUCLEOTIDE SEQUENCE [LARGE SCALE GENOMIC DNA]</scope>
    <source>
        <strain evidence="2">441</strain>
    </source>
</reference>
<gene>
    <name evidence="1" type="ORF">PISMIDRAFT_353224</name>
</gene>
<evidence type="ECO:0000313" key="2">
    <source>
        <dbReference type="Proteomes" id="UP000054018"/>
    </source>
</evidence>
<protein>
    <submittedName>
        <fullName evidence="1">Uncharacterized protein</fullName>
    </submittedName>
</protein>
<reference evidence="1 2" key="1">
    <citation type="submission" date="2014-04" db="EMBL/GenBank/DDBJ databases">
        <authorList>
            <consortium name="DOE Joint Genome Institute"/>
            <person name="Kuo A."/>
            <person name="Kohler A."/>
            <person name="Costa M.D."/>
            <person name="Nagy L.G."/>
            <person name="Floudas D."/>
            <person name="Copeland A."/>
            <person name="Barry K.W."/>
            <person name="Cichocki N."/>
            <person name="Veneault-Fourrey C."/>
            <person name="LaButti K."/>
            <person name="Lindquist E.A."/>
            <person name="Lipzen A."/>
            <person name="Lundell T."/>
            <person name="Morin E."/>
            <person name="Murat C."/>
            <person name="Sun H."/>
            <person name="Tunlid A."/>
            <person name="Henrissat B."/>
            <person name="Grigoriev I.V."/>
            <person name="Hibbett D.S."/>
            <person name="Martin F."/>
            <person name="Nordberg H.P."/>
            <person name="Cantor M.N."/>
            <person name="Hua S.X."/>
        </authorList>
    </citation>
    <scope>NUCLEOTIDE SEQUENCE [LARGE SCALE GENOMIC DNA]</scope>
    <source>
        <strain evidence="1 2">441</strain>
    </source>
</reference>
<name>A0A0C9Z792_9AGAM</name>
<organism evidence="1 2">
    <name type="scientific">Pisolithus microcarpus 441</name>
    <dbReference type="NCBI Taxonomy" id="765257"/>
    <lineage>
        <taxon>Eukaryota</taxon>
        <taxon>Fungi</taxon>
        <taxon>Dikarya</taxon>
        <taxon>Basidiomycota</taxon>
        <taxon>Agaricomycotina</taxon>
        <taxon>Agaricomycetes</taxon>
        <taxon>Agaricomycetidae</taxon>
        <taxon>Boletales</taxon>
        <taxon>Sclerodermatineae</taxon>
        <taxon>Pisolithaceae</taxon>
        <taxon>Pisolithus</taxon>
    </lineage>
</organism>
<accession>A0A0C9Z792</accession>
<dbReference type="Proteomes" id="UP000054018">
    <property type="component" value="Unassembled WGS sequence"/>
</dbReference>
<dbReference type="AlphaFoldDB" id="A0A0C9Z792"/>